<dbReference type="Gene3D" id="1.10.1660.10">
    <property type="match status" value="1"/>
</dbReference>
<evidence type="ECO:0000313" key="3">
    <source>
        <dbReference type="Proteomes" id="UP001324380"/>
    </source>
</evidence>
<accession>A0ABZ0THX3</accession>
<dbReference type="Pfam" id="PF13591">
    <property type="entry name" value="MerR_2"/>
    <property type="match status" value="1"/>
</dbReference>
<feature type="coiled-coil region" evidence="1">
    <location>
        <begin position="70"/>
        <end position="97"/>
    </location>
</feature>
<evidence type="ECO:0000256" key="1">
    <source>
        <dbReference type="SAM" id="Coils"/>
    </source>
</evidence>
<keyword evidence="3" id="KW-1185">Reference proteome</keyword>
<dbReference type="Proteomes" id="UP001324380">
    <property type="component" value="Chromosome"/>
</dbReference>
<dbReference type="RefSeq" id="WP_321560343.1">
    <property type="nucleotide sequence ID" value="NZ_CP139558.1"/>
</dbReference>
<proteinExistence type="predicted"/>
<organism evidence="2 3">
    <name type="scientific">Mucilaginibacter sabulilitoris</name>
    <dbReference type="NCBI Taxonomy" id="1173583"/>
    <lineage>
        <taxon>Bacteria</taxon>
        <taxon>Pseudomonadati</taxon>
        <taxon>Bacteroidota</taxon>
        <taxon>Sphingobacteriia</taxon>
        <taxon>Sphingobacteriales</taxon>
        <taxon>Sphingobacteriaceae</taxon>
        <taxon>Mucilaginibacter</taxon>
    </lineage>
</organism>
<dbReference type="EMBL" id="CP139558">
    <property type="protein sequence ID" value="WPU91175.1"/>
    <property type="molecule type" value="Genomic_DNA"/>
</dbReference>
<reference evidence="2 3" key="1">
    <citation type="submission" date="2023-11" db="EMBL/GenBank/DDBJ databases">
        <title>Analysis of the Genomes of Mucilaginibacter gossypii cycad 4 and M. sabulilitoris SNA2: microbes with the potential for plant growth promotion.</title>
        <authorList>
            <person name="Hirsch A.M."/>
            <person name="Humm E."/>
            <person name="Rubbi M."/>
            <person name="Del Vecchio G."/>
            <person name="Ha S.M."/>
            <person name="Pellegrini M."/>
            <person name="Gunsalus R.P."/>
        </authorList>
    </citation>
    <scope>NUCLEOTIDE SEQUENCE [LARGE SCALE GENOMIC DNA]</scope>
    <source>
        <strain evidence="2 3">SNA2</strain>
    </source>
</reference>
<sequence length="98" mass="11490">MKATNLIMAKDFCLFHNIDYGIINAMHEAGLVKVTIIDKTTFIDKKELQRLEKLINLYQLDINVAGIEAIIHLLNRVEKMQEDMRSLQNKLRLYENEE</sequence>
<gene>
    <name evidence="2" type="ORF">SNE25_17805</name>
</gene>
<name>A0ABZ0THX3_9SPHI</name>
<protein>
    <submittedName>
        <fullName evidence="2">Chaperone modulator CbpM</fullName>
    </submittedName>
</protein>
<keyword evidence="1" id="KW-0175">Coiled coil</keyword>
<evidence type="ECO:0000313" key="2">
    <source>
        <dbReference type="EMBL" id="WPU91175.1"/>
    </source>
</evidence>